<protein>
    <recommendedName>
        <fullName evidence="4">F-box protein</fullName>
    </recommendedName>
</protein>
<accession>A0A3L6TSJ4</accession>
<name>A0A3L6TSJ4_PANMI</name>
<comment type="caution">
    <text evidence="2">The sequence shown here is derived from an EMBL/GenBank/DDBJ whole genome shotgun (WGS) entry which is preliminary data.</text>
</comment>
<organism evidence="2 3">
    <name type="scientific">Panicum miliaceum</name>
    <name type="common">Proso millet</name>
    <name type="synonym">Broomcorn millet</name>
    <dbReference type="NCBI Taxonomy" id="4540"/>
    <lineage>
        <taxon>Eukaryota</taxon>
        <taxon>Viridiplantae</taxon>
        <taxon>Streptophyta</taxon>
        <taxon>Embryophyta</taxon>
        <taxon>Tracheophyta</taxon>
        <taxon>Spermatophyta</taxon>
        <taxon>Magnoliopsida</taxon>
        <taxon>Liliopsida</taxon>
        <taxon>Poales</taxon>
        <taxon>Poaceae</taxon>
        <taxon>PACMAD clade</taxon>
        <taxon>Panicoideae</taxon>
        <taxon>Panicodae</taxon>
        <taxon>Paniceae</taxon>
        <taxon>Panicinae</taxon>
        <taxon>Panicum</taxon>
        <taxon>Panicum sect. Panicum</taxon>
    </lineage>
</organism>
<dbReference type="PANTHER" id="PTHR34591">
    <property type="entry name" value="OS03G0653100 PROTEIN-RELATED"/>
    <property type="match status" value="1"/>
</dbReference>
<evidence type="ECO:0000313" key="3">
    <source>
        <dbReference type="Proteomes" id="UP000275267"/>
    </source>
</evidence>
<dbReference type="PANTHER" id="PTHR34591:SF58">
    <property type="entry name" value="F-BOX DOMAIN-CONTAINING PROTEIN"/>
    <property type="match status" value="1"/>
</dbReference>
<evidence type="ECO:0000256" key="1">
    <source>
        <dbReference type="SAM" id="MobiDB-lite"/>
    </source>
</evidence>
<proteinExistence type="predicted"/>
<reference evidence="3" key="1">
    <citation type="journal article" date="2019" name="Nat. Commun.">
        <title>The genome of broomcorn millet.</title>
        <authorList>
            <person name="Zou C."/>
            <person name="Miki D."/>
            <person name="Li D."/>
            <person name="Tang Q."/>
            <person name="Xiao L."/>
            <person name="Rajput S."/>
            <person name="Deng P."/>
            <person name="Jia W."/>
            <person name="Huang R."/>
            <person name="Zhang M."/>
            <person name="Sun Y."/>
            <person name="Hu J."/>
            <person name="Fu X."/>
            <person name="Schnable P.S."/>
            <person name="Li F."/>
            <person name="Zhang H."/>
            <person name="Feng B."/>
            <person name="Zhu X."/>
            <person name="Liu R."/>
            <person name="Schnable J.C."/>
            <person name="Zhu J.-K."/>
            <person name="Zhang H."/>
        </authorList>
    </citation>
    <scope>NUCLEOTIDE SEQUENCE [LARGE SCALE GENOMIC DNA]</scope>
</reference>
<gene>
    <name evidence="2" type="ORF">C2845_PM01G32410</name>
</gene>
<sequence length="195" mass="22345">MRAYSSRTGGWEERPFALEEAGRFEGSTEGVRLAFGHAAYWHGVLYVHCSSDFILRIDLPNDKYRVIKLPVRVDGWGDCEFSLGKSKNGIHFAAFVDDHRCCRLHIWFLDESGGRMEWMLKRAIYVRAVVEHFWHNHDDLTGRPWILQDDAFDDLEDNQGPDAPTVEESLDWDSDDDGAIDIKDCDAEDLRLGGP</sequence>
<dbReference type="EMBL" id="PQIB02000001">
    <property type="protein sequence ID" value="RLN43130.1"/>
    <property type="molecule type" value="Genomic_DNA"/>
</dbReference>
<feature type="region of interest" description="Disordered" evidence="1">
    <location>
        <begin position="156"/>
        <end position="179"/>
    </location>
</feature>
<keyword evidence="3" id="KW-1185">Reference proteome</keyword>
<dbReference type="Proteomes" id="UP000275267">
    <property type="component" value="Unassembled WGS sequence"/>
</dbReference>
<dbReference type="AlphaFoldDB" id="A0A3L6TSJ4"/>
<evidence type="ECO:0008006" key="4">
    <source>
        <dbReference type="Google" id="ProtNLM"/>
    </source>
</evidence>
<dbReference type="STRING" id="4540.A0A3L6TSJ4"/>
<feature type="compositionally biased region" description="Acidic residues" evidence="1">
    <location>
        <begin position="168"/>
        <end position="179"/>
    </location>
</feature>
<evidence type="ECO:0000313" key="2">
    <source>
        <dbReference type="EMBL" id="RLN43130.1"/>
    </source>
</evidence>